<dbReference type="AlphaFoldDB" id="A0AAJ4XGV4"/>
<dbReference type="EMBL" id="LT906468">
    <property type="protein sequence ID" value="SNV61943.1"/>
    <property type="molecule type" value="Genomic_DNA"/>
</dbReference>
<dbReference type="RefSeq" id="WP_093099366.1">
    <property type="nucleotide sequence ID" value="NZ_FNGK01000004.1"/>
</dbReference>
<feature type="signal peptide" evidence="1">
    <location>
        <begin position="1"/>
        <end position="20"/>
    </location>
</feature>
<name>A0AAJ4XGV4_9SPHI</name>
<evidence type="ECO:0000313" key="3">
    <source>
        <dbReference type="Proteomes" id="UP000215355"/>
    </source>
</evidence>
<protein>
    <recommendedName>
        <fullName evidence="4">TerB family tellurite resistance protein</fullName>
    </recommendedName>
</protein>
<keyword evidence="1" id="KW-0732">Signal</keyword>
<feature type="chain" id="PRO_5042534301" description="TerB family tellurite resistance protein" evidence="1">
    <location>
        <begin position="21"/>
        <end position="216"/>
    </location>
</feature>
<reference evidence="2 3" key="1">
    <citation type="submission" date="2017-06" db="EMBL/GenBank/DDBJ databases">
        <authorList>
            <consortium name="Pathogen Informatics"/>
        </authorList>
    </citation>
    <scope>NUCLEOTIDE SEQUENCE [LARGE SCALE GENOMIC DNA]</scope>
    <source>
        <strain evidence="2 3">NCTC12149</strain>
    </source>
</reference>
<organism evidence="2 3">
    <name type="scientific">Sphingobacterium mizutaii</name>
    <dbReference type="NCBI Taxonomy" id="1010"/>
    <lineage>
        <taxon>Bacteria</taxon>
        <taxon>Pseudomonadati</taxon>
        <taxon>Bacteroidota</taxon>
        <taxon>Sphingobacteriia</taxon>
        <taxon>Sphingobacteriales</taxon>
        <taxon>Sphingobacteriaceae</taxon>
        <taxon>Sphingobacterium</taxon>
    </lineage>
</organism>
<gene>
    <name evidence="2" type="ORF">SAMEA4412673_03754</name>
</gene>
<sequence length="216" mass="24531">MKKHWLMLLISLCLSIPAKRLFGQSADVSQLVLNVEKLAQLKKILLQMKQSYSILSKGYGMVSQLSQGNFNLHRVFLEGLMEASPSVRKYRKVKEVVNIQLHLVSLCNTSIKRYRNSGAFSIGELRYLASVQQKVLSESLGNLEELAVLVTGGLVQMDDGERLSAIDGIHRKMEETIGFLRRFLVSTDILSLQRIRHGRDLGQRESLFRTEQMNPK</sequence>
<proteinExistence type="predicted"/>
<evidence type="ECO:0008006" key="4">
    <source>
        <dbReference type="Google" id="ProtNLM"/>
    </source>
</evidence>
<accession>A0AAJ4XGV4</accession>
<dbReference type="Proteomes" id="UP000215355">
    <property type="component" value="Chromosome 1"/>
</dbReference>
<evidence type="ECO:0000256" key="1">
    <source>
        <dbReference type="SAM" id="SignalP"/>
    </source>
</evidence>
<dbReference type="KEGG" id="smiz:4412673_03754"/>
<evidence type="ECO:0000313" key="2">
    <source>
        <dbReference type="EMBL" id="SNV61943.1"/>
    </source>
</evidence>